<evidence type="ECO:0000256" key="18">
    <source>
        <dbReference type="PROSITE-ProRule" id="PRU00047"/>
    </source>
</evidence>
<evidence type="ECO:0000313" key="27">
    <source>
        <dbReference type="Proteomes" id="UP001529510"/>
    </source>
</evidence>
<keyword evidence="13" id="KW-0695">RNA-directed DNA polymerase</keyword>
<dbReference type="EC" id="3.1.26.4" evidence="2"/>
<dbReference type="Gene3D" id="1.10.287.210">
    <property type="match status" value="1"/>
</dbReference>
<dbReference type="PROSITE" id="PS50879">
    <property type="entry name" value="RNASE_H_1"/>
    <property type="match status" value="1"/>
</dbReference>
<keyword evidence="12" id="KW-0229">DNA integration</keyword>
<dbReference type="SUPFAM" id="SSF57756">
    <property type="entry name" value="Retrovirus zinc finger-like domains"/>
    <property type="match status" value="1"/>
</dbReference>
<dbReference type="PROSITE" id="PS50994">
    <property type="entry name" value="INTEGRASE"/>
    <property type="match status" value="1"/>
</dbReference>
<feature type="domain" description="CCHC-type" evidence="21">
    <location>
        <begin position="403"/>
        <end position="419"/>
    </location>
</feature>
<keyword evidence="14" id="KW-0238">DNA-binding</keyword>
<dbReference type="GO" id="GO:0015074">
    <property type="term" value="P:DNA integration"/>
    <property type="evidence" value="ECO:0007669"/>
    <property type="project" value="UniProtKB-KW"/>
</dbReference>
<evidence type="ECO:0000256" key="7">
    <source>
        <dbReference type="ARBA" id="ARBA00022750"/>
    </source>
</evidence>
<keyword evidence="15" id="KW-0233">DNA recombination</keyword>
<dbReference type="SUPFAM" id="SSF56672">
    <property type="entry name" value="DNA/RNA polymerases"/>
    <property type="match status" value="1"/>
</dbReference>
<dbReference type="GO" id="GO:0008270">
    <property type="term" value="F:zinc ion binding"/>
    <property type="evidence" value="ECO:0007669"/>
    <property type="project" value="UniProtKB-KW"/>
</dbReference>
<evidence type="ECO:0000313" key="26">
    <source>
        <dbReference type="EMBL" id="KAL0150399.1"/>
    </source>
</evidence>
<keyword evidence="19" id="KW-0175">Coiled coil</keyword>
<keyword evidence="16" id="KW-0511">Multifunctional enzyme</keyword>
<dbReference type="InterPro" id="IPR001878">
    <property type="entry name" value="Znf_CCHC"/>
</dbReference>
<dbReference type="SMART" id="SM00343">
    <property type="entry name" value="ZnF_C2HC"/>
    <property type="match status" value="1"/>
</dbReference>
<keyword evidence="18" id="KW-0862">Zinc</keyword>
<feature type="domain" description="Reverse transcriptase" evidence="23">
    <location>
        <begin position="629"/>
        <end position="813"/>
    </location>
</feature>
<dbReference type="PROSITE" id="PS50175">
    <property type="entry name" value="ASP_PROT_RETROV"/>
    <property type="match status" value="1"/>
</dbReference>
<dbReference type="InterPro" id="IPR000477">
    <property type="entry name" value="RT_dom"/>
</dbReference>
<dbReference type="Pfam" id="PF00429">
    <property type="entry name" value="TLV_coat"/>
    <property type="match status" value="1"/>
</dbReference>
<evidence type="ECO:0000256" key="15">
    <source>
        <dbReference type="ARBA" id="ARBA00023172"/>
    </source>
</evidence>
<dbReference type="PANTHER" id="PTHR37984:SF5">
    <property type="entry name" value="PROTEIN NYNRIN-LIKE"/>
    <property type="match status" value="1"/>
</dbReference>
<dbReference type="PROSITE" id="PS00141">
    <property type="entry name" value="ASP_PROTEASE"/>
    <property type="match status" value="1"/>
</dbReference>
<dbReference type="InterPro" id="IPR050951">
    <property type="entry name" value="Retrovirus_Pol_polyprotein"/>
</dbReference>
<keyword evidence="11" id="KW-0694">RNA-binding</keyword>
<dbReference type="InterPro" id="IPR036875">
    <property type="entry name" value="Znf_CCHC_sf"/>
</dbReference>
<evidence type="ECO:0000256" key="10">
    <source>
        <dbReference type="ARBA" id="ARBA00022842"/>
    </source>
</evidence>
<feature type="transmembrane region" description="Helical" evidence="20">
    <location>
        <begin position="1621"/>
        <end position="1642"/>
    </location>
</feature>
<keyword evidence="10" id="KW-0460">Magnesium</keyword>
<evidence type="ECO:0000256" key="17">
    <source>
        <dbReference type="ARBA" id="ARBA00039658"/>
    </source>
</evidence>
<evidence type="ECO:0000259" key="24">
    <source>
        <dbReference type="PROSITE" id="PS50879"/>
    </source>
</evidence>
<keyword evidence="7" id="KW-0064">Aspartyl protease</keyword>
<comment type="similarity">
    <text evidence="1">Belongs to the beta type-B retroviral polymerase family. HERV class-II K(HML-2) pol subfamily.</text>
</comment>
<evidence type="ECO:0000259" key="21">
    <source>
        <dbReference type="PROSITE" id="PS50158"/>
    </source>
</evidence>
<evidence type="ECO:0000256" key="13">
    <source>
        <dbReference type="ARBA" id="ARBA00022918"/>
    </source>
</evidence>
<feature type="domain" description="Peptidase A2" evidence="22">
    <location>
        <begin position="463"/>
        <end position="539"/>
    </location>
</feature>
<evidence type="ECO:0000256" key="11">
    <source>
        <dbReference type="ARBA" id="ARBA00022884"/>
    </source>
</evidence>
<dbReference type="PANTHER" id="PTHR37984">
    <property type="entry name" value="PROTEIN CBG26694"/>
    <property type="match status" value="1"/>
</dbReference>
<dbReference type="InterPro" id="IPR036397">
    <property type="entry name" value="RNaseH_sf"/>
</dbReference>
<keyword evidence="27" id="KW-1185">Reference proteome</keyword>
<dbReference type="InterPro" id="IPR043502">
    <property type="entry name" value="DNA/RNA_pol_sf"/>
</dbReference>
<dbReference type="Pfam" id="PF13975">
    <property type="entry name" value="gag-asp_proteas"/>
    <property type="match status" value="1"/>
</dbReference>
<dbReference type="Gene3D" id="1.10.340.70">
    <property type="match status" value="1"/>
</dbReference>
<dbReference type="Gene3D" id="4.10.60.10">
    <property type="entry name" value="Zinc finger, CCHC-type"/>
    <property type="match status" value="1"/>
</dbReference>
<keyword evidence="20" id="KW-1133">Transmembrane helix</keyword>
<dbReference type="GO" id="GO:0003723">
    <property type="term" value="F:RNA binding"/>
    <property type="evidence" value="ECO:0007669"/>
    <property type="project" value="UniProtKB-KW"/>
</dbReference>
<dbReference type="InterPro" id="IPR001995">
    <property type="entry name" value="Peptidase_A2_cat"/>
</dbReference>
<dbReference type="PROSITE" id="PS50878">
    <property type="entry name" value="RT_POL"/>
    <property type="match status" value="1"/>
</dbReference>
<dbReference type="InterPro" id="IPR021109">
    <property type="entry name" value="Peptidase_aspartic_dom_sf"/>
</dbReference>
<dbReference type="Gene3D" id="3.10.20.370">
    <property type="match status" value="1"/>
</dbReference>
<protein>
    <recommendedName>
        <fullName evidence="17">Gypsy retrotransposon integrase-like protein 1</fullName>
        <ecNumber evidence="2">3.1.26.4</ecNumber>
    </recommendedName>
</protein>
<gene>
    <name evidence="26" type="ORF">M9458_054216</name>
</gene>
<evidence type="ECO:0000256" key="5">
    <source>
        <dbReference type="ARBA" id="ARBA00022695"/>
    </source>
</evidence>
<dbReference type="InterPro" id="IPR041588">
    <property type="entry name" value="Integrase_H2C2"/>
</dbReference>
<dbReference type="Pfam" id="PF00078">
    <property type="entry name" value="RVT_1"/>
    <property type="match status" value="1"/>
</dbReference>
<dbReference type="GO" id="GO:0003677">
    <property type="term" value="F:DNA binding"/>
    <property type="evidence" value="ECO:0007669"/>
    <property type="project" value="UniProtKB-KW"/>
</dbReference>
<dbReference type="GO" id="GO:0006508">
    <property type="term" value="P:proteolysis"/>
    <property type="evidence" value="ECO:0007669"/>
    <property type="project" value="UniProtKB-KW"/>
</dbReference>
<evidence type="ECO:0000256" key="8">
    <source>
        <dbReference type="ARBA" id="ARBA00022759"/>
    </source>
</evidence>
<name>A0ABD0MN82_CIRMR</name>
<dbReference type="GO" id="GO:0004523">
    <property type="term" value="F:RNA-DNA hybrid ribonuclease activity"/>
    <property type="evidence" value="ECO:0007669"/>
    <property type="project" value="UniProtKB-EC"/>
</dbReference>
<comment type="caution">
    <text evidence="26">The sequence shown here is derived from an EMBL/GenBank/DDBJ whole genome shotgun (WGS) entry which is preliminary data.</text>
</comment>
<keyword evidence="5" id="KW-0548">Nucleotidyltransferase</keyword>
<dbReference type="InterPro" id="IPR012337">
    <property type="entry name" value="RNaseH-like_sf"/>
</dbReference>
<accession>A0ABD0MN82</accession>
<dbReference type="GO" id="GO:0004190">
    <property type="term" value="F:aspartic-type endopeptidase activity"/>
    <property type="evidence" value="ECO:0007669"/>
    <property type="project" value="UniProtKB-KW"/>
</dbReference>
<dbReference type="Gene3D" id="3.30.70.270">
    <property type="match status" value="2"/>
</dbReference>
<dbReference type="Gene3D" id="2.40.70.10">
    <property type="entry name" value="Acid Proteases"/>
    <property type="match status" value="1"/>
</dbReference>
<dbReference type="Proteomes" id="UP001529510">
    <property type="component" value="Unassembled WGS sequence"/>
</dbReference>
<dbReference type="InterPro" id="IPR001969">
    <property type="entry name" value="Aspartic_peptidase_AS"/>
</dbReference>
<evidence type="ECO:0000256" key="1">
    <source>
        <dbReference type="ARBA" id="ARBA00010879"/>
    </source>
</evidence>
<feature type="domain" description="Integrase catalytic" evidence="25">
    <location>
        <begin position="1266"/>
        <end position="1422"/>
    </location>
</feature>
<keyword evidence="18" id="KW-0479">Metal-binding</keyword>
<evidence type="ECO:0000256" key="19">
    <source>
        <dbReference type="SAM" id="Coils"/>
    </source>
</evidence>
<proteinExistence type="inferred from homology"/>
<evidence type="ECO:0000256" key="12">
    <source>
        <dbReference type="ARBA" id="ARBA00022908"/>
    </source>
</evidence>
<keyword evidence="4" id="KW-0808">Transferase</keyword>
<sequence length="1670" mass="185712">MVRKNARLIPTTEKGGLATPLWSDSEFKSLLGVQMNLIVTEKVRQELTKKYEIHPDKTWSVDECKKVLGACIRKNNVKGIICCHREFGLVLATQQSQRNSELEEQNKELRARISALTKKLNRNKALEKTDMEVSQPDNIYPDLQAFFEKDVAIQSVTDVPVDSVKVCGARRRSQGIEGIESVPPNSAVVQVQAIAKMLEPKDIERLSQGLPSARTNFCEFRRALISKMRLYDMSLVEVTQLMSQILTESEFNSFESAVTSELRNASKADLREGVLKILKNIMGPKIDWSRITNCVQKKEETVSEYTEKFCQSAVTYSGIVDDPESVLDDKGPLVRIWSDGLVAEYRKALPFLDLTWSNKTLRSNLDTLATWERDSDVKAKVRVAAATFSTTNRDKRWSKKEGKCNYCGKLGHWEKECRKKLQDNKRNAMHNSAPSQPAYNPEVVPPVTSETIFVKGSIQEKEIDFLLDTGAEITVVPTKLAKDLNIPYKKTKLCLTGVVGEDSVLYETPPIEVQLGPKTLTTKLLCAPLNTGAILGMDLLRQVHLTLDMSSESASIKIASAQVSTSDAITPEYAFLQNHPIWAKDKDDCGFLTGVEPAKLTGTAPPVTKQYPISKEAIQGVKPIVEKLLKQGVLVKTNSPCNSPIWPIKKANGSWRLTIDYRVANKHIEKITPLVADPSTICNGLPLDCKVFSVIDMSNGFFSVPLHADSQPWLAFTVDYEQYQWTRLPQGFQNSPTIYHQALRRDLCDPECPVKQSTMIQYIDDILFASTDHEVHQTEFTALLDYLQKKGHKCSFHKAQIAKNQVTFLGQTIGTGNRSITQDRAASVKAIPPPTNIKTLRSFLGTAGYCRPWIEDYASIAQPLYDLLKGQVRDSDTVCMEEIHLKAFNDLKRALCQAPALGIAQSDRPFVLYVHEHLGFMTACLMQDHGGNLRPIHYYSGKLDIVAQALGCNPSSCMMSAMTEVVLEDEGEMAHDCVTLTYTPTSEITETPIDNAELELFVDGSAQVIEGNRRAGYAVTSTAEVVASGRLPDHFSAQAAELVALTRACTLASGSIANIYTDSRYAFGVMHDFGIIWQSRQFLTSAGSPIKHAGLVKDLMFAMKLPKKLAVIKVKAHLTTNTTEAKGNALADAAAKQACSYANVQVCSGSTAQKTILPPESIIDLYKDVPLYEAWTWLDKGATVDSSGCWTKGGKYIAPESLLPYLAQQIHNLGHSGPATMNHRFSNQWWNPKFRNVATETVKRCVTCQKNNDVPAATTAATHTPAPPGPFRHLQVDYISLPPCKGKTDVLIVIDKFSRWIEAYPTGRATAAHTAKCLVTDFIPRWGLPDSIDSDQGTHFTGQVVKEVSKMLKIKWNLHCPYRPQASAQVERANRSIKTRLSKMHQEGVVWVEALPAVLCSLRASPNRSVGLSPHEIITGRPMQMPGVIDLRNADVHIASDALITYCENLTKAVQSSRERVESCWQNPPEGGHTIIPDCRSSNHREHRTSYRLTCAQTWWSRTLGALIPSYGVIQALDQVRSLSNSVQKLANDTALALGNITDTLASHKIMILQNRVALDYILATQGGACTIIGPECCTGLMDPTENLNKVQRDILDLSEKLHQMTEDNSSWFGELLGKPWLWIKEIAILLLFFLLVYYLCVHSIKCFIQQMTHAHHEEMTVPTGKDYYP</sequence>
<dbReference type="InterPro" id="IPR018154">
    <property type="entry name" value="TLV/ENV_coat_polyprotein"/>
</dbReference>
<evidence type="ECO:0000256" key="16">
    <source>
        <dbReference type="ARBA" id="ARBA00023268"/>
    </source>
</evidence>
<dbReference type="SUPFAM" id="SSF50630">
    <property type="entry name" value="Acid proteases"/>
    <property type="match status" value="1"/>
</dbReference>
<evidence type="ECO:0000256" key="14">
    <source>
        <dbReference type="ARBA" id="ARBA00023125"/>
    </source>
</evidence>
<keyword evidence="20" id="KW-0472">Membrane</keyword>
<dbReference type="PROSITE" id="PS50158">
    <property type="entry name" value="ZF_CCHC"/>
    <property type="match status" value="1"/>
</dbReference>
<organism evidence="26 27">
    <name type="scientific">Cirrhinus mrigala</name>
    <name type="common">Mrigala</name>
    <dbReference type="NCBI Taxonomy" id="683832"/>
    <lineage>
        <taxon>Eukaryota</taxon>
        <taxon>Metazoa</taxon>
        <taxon>Chordata</taxon>
        <taxon>Craniata</taxon>
        <taxon>Vertebrata</taxon>
        <taxon>Euteleostomi</taxon>
        <taxon>Actinopterygii</taxon>
        <taxon>Neopterygii</taxon>
        <taxon>Teleostei</taxon>
        <taxon>Ostariophysi</taxon>
        <taxon>Cypriniformes</taxon>
        <taxon>Cyprinidae</taxon>
        <taxon>Labeoninae</taxon>
        <taxon>Labeonini</taxon>
        <taxon>Cirrhinus</taxon>
    </lineage>
</organism>
<keyword evidence="20" id="KW-0812">Transmembrane</keyword>
<keyword evidence="6" id="KW-0540">Nuclease</keyword>
<feature type="coiled-coil region" evidence="19">
    <location>
        <begin position="92"/>
        <end position="126"/>
    </location>
</feature>
<evidence type="ECO:0000256" key="2">
    <source>
        <dbReference type="ARBA" id="ARBA00012180"/>
    </source>
</evidence>
<dbReference type="EMBL" id="JAMKFB020000295">
    <property type="protein sequence ID" value="KAL0150399.1"/>
    <property type="molecule type" value="Genomic_DNA"/>
</dbReference>
<dbReference type="InterPro" id="IPR001584">
    <property type="entry name" value="Integrase_cat-core"/>
</dbReference>
<evidence type="ECO:0000256" key="3">
    <source>
        <dbReference type="ARBA" id="ARBA00022670"/>
    </source>
</evidence>
<dbReference type="InterPro" id="IPR043128">
    <property type="entry name" value="Rev_trsase/Diguanyl_cyclase"/>
</dbReference>
<dbReference type="Gene3D" id="3.30.420.10">
    <property type="entry name" value="Ribonuclease H-like superfamily/Ribonuclease H"/>
    <property type="match status" value="2"/>
</dbReference>
<keyword evidence="18" id="KW-0863">Zinc-finger</keyword>
<keyword evidence="9" id="KW-0378">Hydrolase</keyword>
<dbReference type="SUPFAM" id="SSF58069">
    <property type="entry name" value="Virus ectodomain"/>
    <property type="match status" value="1"/>
</dbReference>
<feature type="domain" description="RNase H type-1" evidence="24">
    <location>
        <begin position="994"/>
        <end position="1140"/>
    </location>
</feature>
<dbReference type="Pfam" id="PF00665">
    <property type="entry name" value="rve"/>
    <property type="match status" value="1"/>
</dbReference>
<evidence type="ECO:0000256" key="4">
    <source>
        <dbReference type="ARBA" id="ARBA00022679"/>
    </source>
</evidence>
<evidence type="ECO:0000256" key="9">
    <source>
        <dbReference type="ARBA" id="ARBA00022801"/>
    </source>
</evidence>
<dbReference type="GO" id="GO:0003964">
    <property type="term" value="F:RNA-directed DNA polymerase activity"/>
    <property type="evidence" value="ECO:0007669"/>
    <property type="project" value="UniProtKB-KW"/>
</dbReference>
<dbReference type="Pfam" id="PF17919">
    <property type="entry name" value="RT_RNaseH_2"/>
    <property type="match status" value="1"/>
</dbReference>
<evidence type="ECO:0000256" key="6">
    <source>
        <dbReference type="ARBA" id="ARBA00022722"/>
    </source>
</evidence>
<evidence type="ECO:0000259" key="23">
    <source>
        <dbReference type="PROSITE" id="PS50878"/>
    </source>
</evidence>
<evidence type="ECO:0000259" key="22">
    <source>
        <dbReference type="PROSITE" id="PS50175"/>
    </source>
</evidence>
<dbReference type="SUPFAM" id="SSF53098">
    <property type="entry name" value="Ribonuclease H-like"/>
    <property type="match status" value="2"/>
</dbReference>
<keyword evidence="8" id="KW-0255">Endonuclease</keyword>
<dbReference type="GO" id="GO:0006310">
    <property type="term" value="P:DNA recombination"/>
    <property type="evidence" value="ECO:0007669"/>
    <property type="project" value="UniProtKB-KW"/>
</dbReference>
<reference evidence="26 27" key="1">
    <citation type="submission" date="2024-05" db="EMBL/GenBank/DDBJ databases">
        <title>Genome sequencing and assembly of Indian major carp, Cirrhinus mrigala (Hamilton, 1822).</title>
        <authorList>
            <person name="Mohindra V."/>
            <person name="Chowdhury L.M."/>
            <person name="Lal K."/>
            <person name="Jena J.K."/>
        </authorList>
    </citation>
    <scope>NUCLEOTIDE SEQUENCE [LARGE SCALE GENOMIC DNA]</scope>
    <source>
        <strain evidence="26">CM1030</strain>
        <tissue evidence="26">Blood</tissue>
    </source>
</reference>
<dbReference type="Pfam" id="PF00075">
    <property type="entry name" value="RNase_H"/>
    <property type="match status" value="1"/>
</dbReference>
<dbReference type="InterPro" id="IPR041577">
    <property type="entry name" value="RT_RNaseH_2"/>
</dbReference>
<dbReference type="InterPro" id="IPR002156">
    <property type="entry name" value="RNaseH_domain"/>
</dbReference>
<dbReference type="Pfam" id="PF17921">
    <property type="entry name" value="Integrase_H2C2"/>
    <property type="match status" value="1"/>
</dbReference>
<keyword evidence="3" id="KW-0645">Protease</keyword>
<evidence type="ECO:0000259" key="25">
    <source>
        <dbReference type="PROSITE" id="PS50994"/>
    </source>
</evidence>
<dbReference type="Gene3D" id="3.10.10.10">
    <property type="entry name" value="HIV Type 1 Reverse Transcriptase, subunit A, domain 1"/>
    <property type="match status" value="1"/>
</dbReference>
<evidence type="ECO:0000256" key="20">
    <source>
        <dbReference type="SAM" id="Phobius"/>
    </source>
</evidence>